<feature type="region of interest" description="Disordered" evidence="3">
    <location>
        <begin position="1"/>
        <end position="23"/>
    </location>
</feature>
<evidence type="ECO:0000313" key="4">
    <source>
        <dbReference type="EMBL" id="GBG27868.1"/>
    </source>
</evidence>
<keyword evidence="2" id="KW-0802">TPR repeat</keyword>
<sequence>MGACSSAPSEPEGPVGPDRKSRGLGPFVDVVAPDDAALQPLFEVNVEVELPEVQVEDQGLSLAFLRDFMQEYDLERGTTWSTGKVCKDVVVEVTRERGCPMVDMVRADLRGRVTHFISHPWDNLFKLTVSAVIEACTEWEAATGETAYVWIDIFAVNQHKMQRREYTQDDIGEMLSRALQAARITLACLYPWKEPVYISRAWCLYEAHQALVRAEQSRRGSSFTADAGRSQSITSLLRRSQPREPQHELRFILSPDAREEFEREALASEFDSVLQALADIDVRRAQAYKMEDKEMILDAIESSPGGSAALNQNVALSLRRWLLQSGRTIVERRRRTHMNTAKLSQILINFGRLLGDQAQSAKEQKEAEKLFREALSIDQSILTLHRLDPEGDISEQLANVGRDEFMLGLCLYDQGRFSDCLERLESAVEVYHEYDKANEGEPVEVGRVLTRMGPVHMKLQHWGKATDTLRTAVGIFEERDPGSSEHAECLGFLAYVLSKAPERQEYPEEASDIRRRVLTFRLKLRGENHPDVAMALRELASQEQAAGNLQGAIDNLTRALAIYRKVYGDEHSKTRHVERKLVSISAALSSVHKHASRGPKMLEAQRKDSLSPTDRPALGLLPNALSTRALEVTDDNDDNDATDVGAAA</sequence>
<feature type="compositionally biased region" description="Acidic residues" evidence="3">
    <location>
        <begin position="632"/>
        <end position="641"/>
    </location>
</feature>
<dbReference type="PANTHER" id="PTHR45641">
    <property type="entry name" value="TETRATRICOPEPTIDE REPEAT PROTEIN (AFU_ORTHOLOGUE AFUA_6G03870)"/>
    <property type="match status" value="1"/>
</dbReference>
<dbReference type="PANTHER" id="PTHR45641:SF19">
    <property type="entry name" value="NEPHROCYSTIN-3"/>
    <property type="match status" value="1"/>
</dbReference>
<dbReference type="InterPro" id="IPR019734">
    <property type="entry name" value="TPR_rpt"/>
</dbReference>
<dbReference type="InterPro" id="IPR011990">
    <property type="entry name" value="TPR-like_helical_dom_sf"/>
</dbReference>
<evidence type="ECO:0000256" key="1">
    <source>
        <dbReference type="ARBA" id="ARBA00022737"/>
    </source>
</evidence>
<dbReference type="Proteomes" id="UP000241890">
    <property type="component" value="Unassembled WGS sequence"/>
</dbReference>
<keyword evidence="1" id="KW-0677">Repeat</keyword>
<evidence type="ECO:0000256" key="3">
    <source>
        <dbReference type="SAM" id="MobiDB-lite"/>
    </source>
</evidence>
<comment type="caution">
    <text evidence="4">The sequence shown here is derived from an EMBL/GenBank/DDBJ whole genome shotgun (WGS) entry which is preliminary data.</text>
</comment>
<protein>
    <submittedName>
        <fullName evidence="4">Kinesin light chain</fullName>
    </submittedName>
</protein>
<dbReference type="OrthoDB" id="435799at2759"/>
<proteinExistence type="predicted"/>
<feature type="region of interest" description="Disordered" evidence="3">
    <location>
        <begin position="629"/>
        <end position="648"/>
    </location>
</feature>
<evidence type="ECO:0000313" key="5">
    <source>
        <dbReference type="Proteomes" id="UP000241890"/>
    </source>
</evidence>
<dbReference type="SMART" id="SM00028">
    <property type="entry name" value="TPR"/>
    <property type="match status" value="4"/>
</dbReference>
<dbReference type="InParanoid" id="A0A2R5GDS0"/>
<gene>
    <name evidence="4" type="ORF">FCC1311_040912</name>
</gene>
<organism evidence="4 5">
    <name type="scientific">Hondaea fermentalgiana</name>
    <dbReference type="NCBI Taxonomy" id="2315210"/>
    <lineage>
        <taxon>Eukaryota</taxon>
        <taxon>Sar</taxon>
        <taxon>Stramenopiles</taxon>
        <taxon>Bigyra</taxon>
        <taxon>Labyrinthulomycetes</taxon>
        <taxon>Thraustochytrida</taxon>
        <taxon>Thraustochytriidae</taxon>
        <taxon>Hondaea</taxon>
    </lineage>
</organism>
<dbReference type="Gene3D" id="1.25.40.10">
    <property type="entry name" value="Tetratricopeptide repeat domain"/>
    <property type="match status" value="2"/>
</dbReference>
<dbReference type="SUPFAM" id="SSF48452">
    <property type="entry name" value="TPR-like"/>
    <property type="match status" value="2"/>
</dbReference>
<dbReference type="AlphaFoldDB" id="A0A2R5GDS0"/>
<feature type="region of interest" description="Disordered" evidence="3">
    <location>
        <begin position="592"/>
        <end position="622"/>
    </location>
</feature>
<reference evidence="4 5" key="1">
    <citation type="submission" date="2017-12" db="EMBL/GenBank/DDBJ databases">
        <title>Sequencing, de novo assembly and annotation of complete genome of a new Thraustochytrid species, strain FCC1311.</title>
        <authorList>
            <person name="Sedici K."/>
            <person name="Godart F."/>
            <person name="Aiese Cigliano R."/>
            <person name="Sanseverino W."/>
            <person name="Barakat M."/>
            <person name="Ortet P."/>
            <person name="Marechal E."/>
            <person name="Cagnac O."/>
            <person name="Amato A."/>
        </authorList>
    </citation>
    <scope>NUCLEOTIDE SEQUENCE [LARGE SCALE GENOMIC DNA]</scope>
</reference>
<evidence type="ECO:0000256" key="2">
    <source>
        <dbReference type="ARBA" id="ARBA00022803"/>
    </source>
</evidence>
<dbReference type="Pfam" id="PF13374">
    <property type="entry name" value="TPR_10"/>
    <property type="match status" value="1"/>
</dbReference>
<keyword evidence="5" id="KW-1185">Reference proteome</keyword>
<dbReference type="EMBL" id="BEYU01000036">
    <property type="protein sequence ID" value="GBG27868.1"/>
    <property type="molecule type" value="Genomic_DNA"/>
</dbReference>
<name>A0A2R5GDS0_9STRA</name>
<accession>A0A2R5GDS0</accession>